<keyword evidence="3" id="KW-0560">Oxidoreductase</keyword>
<accession>A0AB36TBW7</accession>
<dbReference type="GeneID" id="35803448"/>
<dbReference type="GO" id="GO:0019354">
    <property type="term" value="P:siroheme biosynthetic process"/>
    <property type="evidence" value="ECO:0007669"/>
    <property type="project" value="InterPro"/>
</dbReference>
<comment type="caution">
    <text evidence="7">The sequence shown here is derived from an EMBL/GenBank/DDBJ whole genome shotgun (WGS) entry which is preliminary data.</text>
</comment>
<dbReference type="EMBL" id="PDBW01000001">
    <property type="protein sequence ID" value="PFH01383.1"/>
    <property type="molecule type" value="Genomic_DNA"/>
</dbReference>
<evidence type="ECO:0000256" key="3">
    <source>
        <dbReference type="ARBA" id="ARBA00023002"/>
    </source>
</evidence>
<comment type="pathway">
    <text evidence="1">Porphyrin-containing compound metabolism; siroheme biosynthesis; sirohydrochlorin from precorrin-2: step 1/1.</text>
</comment>
<keyword evidence="4" id="KW-0520">NAD</keyword>
<dbReference type="Pfam" id="PF13241">
    <property type="entry name" value="NAD_binding_7"/>
    <property type="match status" value="1"/>
</dbReference>
<evidence type="ECO:0000256" key="4">
    <source>
        <dbReference type="ARBA" id="ARBA00023027"/>
    </source>
</evidence>
<evidence type="ECO:0000256" key="1">
    <source>
        <dbReference type="ARBA" id="ARBA00005010"/>
    </source>
</evidence>
<comment type="catalytic activity">
    <reaction evidence="6">
        <text>precorrin-2 + NAD(+) = sirohydrochlorin + NADH + 2 H(+)</text>
        <dbReference type="Rhea" id="RHEA:15613"/>
        <dbReference type="ChEBI" id="CHEBI:15378"/>
        <dbReference type="ChEBI" id="CHEBI:57540"/>
        <dbReference type="ChEBI" id="CHEBI:57945"/>
        <dbReference type="ChEBI" id="CHEBI:58351"/>
        <dbReference type="ChEBI" id="CHEBI:58827"/>
        <dbReference type="EC" id="1.3.1.76"/>
    </reaction>
</comment>
<dbReference type="NCBIfam" id="TIGR01470">
    <property type="entry name" value="cysG_Nterm"/>
    <property type="match status" value="1"/>
</dbReference>
<dbReference type="GO" id="GO:0043115">
    <property type="term" value="F:precorrin-2 dehydrogenase activity"/>
    <property type="evidence" value="ECO:0007669"/>
    <property type="project" value="UniProtKB-EC"/>
</dbReference>
<evidence type="ECO:0000256" key="2">
    <source>
        <dbReference type="ARBA" id="ARBA00012400"/>
    </source>
</evidence>
<keyword evidence="5" id="KW-0627">Porphyrin biosynthesis</keyword>
<evidence type="ECO:0000313" key="8">
    <source>
        <dbReference type="Proteomes" id="UP000223596"/>
    </source>
</evidence>
<dbReference type="InterPro" id="IPR028161">
    <property type="entry name" value="Met8-like"/>
</dbReference>
<proteinExistence type="predicted"/>
<dbReference type="EC" id="1.3.1.76" evidence="2"/>
<dbReference type="PANTHER" id="PTHR35330:SF1">
    <property type="entry name" value="SIROHEME BIOSYNTHESIS PROTEIN MET8"/>
    <property type="match status" value="1"/>
</dbReference>
<name>A0AB36TBW7_ACETH</name>
<evidence type="ECO:0000256" key="5">
    <source>
        <dbReference type="ARBA" id="ARBA00023244"/>
    </source>
</evidence>
<evidence type="ECO:0000313" key="7">
    <source>
        <dbReference type="EMBL" id="PFH01383.1"/>
    </source>
</evidence>
<dbReference type="Proteomes" id="UP000223596">
    <property type="component" value="Unassembled WGS sequence"/>
</dbReference>
<protein>
    <recommendedName>
        <fullName evidence="2">precorrin-2 dehydrogenase</fullName>
        <ecNumber evidence="2">1.3.1.76</ecNumber>
    </recommendedName>
</protein>
<gene>
    <name evidence="7" type="ORF">M972_11115</name>
</gene>
<dbReference type="RefSeq" id="WP_003518359.1">
    <property type="nucleotide sequence ID" value="NZ_CP013828.1"/>
</dbReference>
<organism evidence="7 8">
    <name type="scientific">Acetivibrio thermocellus AD2</name>
    <dbReference type="NCBI Taxonomy" id="1138384"/>
    <lineage>
        <taxon>Bacteria</taxon>
        <taxon>Bacillati</taxon>
        <taxon>Bacillota</taxon>
        <taxon>Clostridia</taxon>
        <taxon>Eubacteriales</taxon>
        <taxon>Oscillospiraceae</taxon>
        <taxon>Acetivibrio</taxon>
    </lineage>
</organism>
<dbReference type="PANTHER" id="PTHR35330">
    <property type="entry name" value="SIROHEME BIOSYNTHESIS PROTEIN MET8"/>
    <property type="match status" value="1"/>
</dbReference>
<dbReference type="SUPFAM" id="SSF51735">
    <property type="entry name" value="NAD(P)-binding Rossmann-fold domains"/>
    <property type="match status" value="1"/>
</dbReference>
<dbReference type="AlphaFoldDB" id="A0AB36TBW7"/>
<dbReference type="InterPro" id="IPR006367">
    <property type="entry name" value="Sirohaem_synthase_N"/>
</dbReference>
<dbReference type="Gene3D" id="3.40.50.720">
    <property type="entry name" value="NAD(P)-binding Rossmann-like Domain"/>
    <property type="match status" value="1"/>
</dbReference>
<sequence>MKEHFPLFISSRGKKVLVVGGGKIATRRILTLTNFEFEITVVAPNITNEIQQLADDGLVTHIQREFRNEDLDGKFLVVAATDKREINKYIGEKAKELGAYVSVADVKEECNFYFPAVIVKDEIVVGVTGDGKSHKKVKEISNKIRKVLKHENQSGQP</sequence>
<reference evidence="7 8" key="1">
    <citation type="submission" date="2017-09" db="EMBL/GenBank/DDBJ databases">
        <title>Evaluation of Pacific Biosciences Sequencing Technology to Finishing C. thermocellum Genome Sequences.</title>
        <authorList>
            <person name="Brown S."/>
        </authorList>
    </citation>
    <scope>NUCLEOTIDE SEQUENCE [LARGE SCALE GENOMIC DNA]</scope>
    <source>
        <strain evidence="7 8">AD2</strain>
    </source>
</reference>
<dbReference type="InterPro" id="IPR036291">
    <property type="entry name" value="NAD(P)-bd_dom_sf"/>
</dbReference>
<evidence type="ECO:0000256" key="6">
    <source>
        <dbReference type="ARBA" id="ARBA00047561"/>
    </source>
</evidence>
<dbReference type="GO" id="GO:0004325">
    <property type="term" value="F:ferrochelatase activity"/>
    <property type="evidence" value="ECO:0007669"/>
    <property type="project" value="InterPro"/>
</dbReference>